<protein>
    <submittedName>
        <fullName evidence="2">Uncharacterized protein</fullName>
    </submittedName>
</protein>
<evidence type="ECO:0000313" key="4">
    <source>
        <dbReference type="Proteomes" id="UP000065473"/>
    </source>
</evidence>
<dbReference type="EMBL" id="CP013695">
    <property type="protein sequence ID" value="ALU32319.1"/>
    <property type="molecule type" value="Genomic_DNA"/>
</dbReference>
<proteinExistence type="predicted"/>
<evidence type="ECO:0000313" key="1">
    <source>
        <dbReference type="EMBL" id="ALU29588.1"/>
    </source>
</evidence>
<dbReference type="AlphaFoldDB" id="A0A0U3HBG4"/>
<evidence type="ECO:0000313" key="3">
    <source>
        <dbReference type="Proteomes" id="UP000060043"/>
    </source>
</evidence>
<organism evidence="2 3">
    <name type="scientific">Sulfolobus acidocaldarius</name>
    <dbReference type="NCBI Taxonomy" id="2285"/>
    <lineage>
        <taxon>Archaea</taxon>
        <taxon>Thermoproteota</taxon>
        <taxon>Thermoprotei</taxon>
        <taxon>Sulfolobales</taxon>
        <taxon>Sulfolobaceae</taxon>
        <taxon>Sulfolobus</taxon>
    </lineage>
</organism>
<dbReference type="RefSeq" id="WP_015385810.1">
    <property type="nucleotide sequence ID" value="NZ_BHWZ01000006.1"/>
</dbReference>
<accession>A0A0U3HBG4</accession>
<dbReference type="STRING" id="1435377.SUSAZ_11155"/>
<sequence>MLDFITLAVNSGIDRDLVIQAYKRINGGYYVSISYAKSPILYELDSWPRKYVRKPFLAWLQRSQPEMIDKVISLFVTLDVHILHAVSSSLTGLPLNSRVISQDIDNVFSEIKKEATSLGLTIYPEKEELGVNYSLLKDMIIDLVDKRKAEISLDIKDILEDIAYDSEFMEKLKSSKSWIKTVSRGKALKAMILENKFDEFVESEKIKLLYLLASRSLYFDRSLLSNGISNTLNSIRNPDPELASQLNELVDQMKKKLSYF</sequence>
<dbReference type="EMBL" id="CP013694">
    <property type="protein sequence ID" value="ALU29588.1"/>
    <property type="molecule type" value="Genomic_DNA"/>
</dbReference>
<evidence type="ECO:0000313" key="2">
    <source>
        <dbReference type="EMBL" id="ALU32319.1"/>
    </source>
</evidence>
<name>A0A0U3HBG4_9CREN</name>
<dbReference type="PaxDb" id="1435377-SUSAZ_11155"/>
<dbReference type="OrthoDB" id="35796at2157"/>
<dbReference type="Proteomes" id="UP000060043">
    <property type="component" value="Chromosome"/>
</dbReference>
<gene>
    <name evidence="1" type="ORF">ATY89_06275</name>
    <name evidence="2" type="ORF">ATZ20_09300</name>
</gene>
<dbReference type="Proteomes" id="UP000065473">
    <property type="component" value="Chromosome"/>
</dbReference>
<reference evidence="3 4" key="1">
    <citation type="submission" date="2015-12" db="EMBL/GenBank/DDBJ databases">
        <title>A stable core within a dynamic pangenome in Sulfolobus acidocaldarius.</title>
        <authorList>
            <person name="Anderson R."/>
            <person name="Kouris A."/>
            <person name="Seward C."/>
            <person name="Campbell K."/>
            <person name="Whitaker R."/>
        </authorList>
    </citation>
    <scope>NUCLEOTIDE SEQUENCE [LARGE SCALE GENOMIC DNA]</scope>
    <source>
        <strain evidence="1 4">GG12-C01-09</strain>
        <strain evidence="2 3">NG05B_CO5_07</strain>
    </source>
</reference>
<dbReference type="GeneID" id="14552878"/>